<name>A0ABP0P0A6_9DINO</name>
<gene>
    <name evidence="3" type="ORF">SCF082_LOCUS34784</name>
</gene>
<organism evidence="3 4">
    <name type="scientific">Durusdinium trenchii</name>
    <dbReference type="NCBI Taxonomy" id="1381693"/>
    <lineage>
        <taxon>Eukaryota</taxon>
        <taxon>Sar</taxon>
        <taxon>Alveolata</taxon>
        <taxon>Dinophyceae</taxon>
        <taxon>Suessiales</taxon>
        <taxon>Symbiodiniaceae</taxon>
        <taxon>Durusdinium</taxon>
    </lineage>
</organism>
<feature type="region of interest" description="Disordered" evidence="1">
    <location>
        <begin position="1"/>
        <end position="60"/>
    </location>
</feature>
<protein>
    <recommendedName>
        <fullName evidence="2">DUF7869 domain-containing protein</fullName>
    </recommendedName>
</protein>
<dbReference type="Pfam" id="PF25273">
    <property type="entry name" value="DUF7869"/>
    <property type="match status" value="1"/>
</dbReference>
<feature type="compositionally biased region" description="Basic residues" evidence="1">
    <location>
        <begin position="16"/>
        <end position="25"/>
    </location>
</feature>
<sequence>MQPVDELTDDSDSPKRKVLTKRTRQTKSSGSRPSPLLPPVDDLTDDSSSHAKELKDVGLPVPRKRKAAGITPRERLVSDAHCKALLGRICKTCKKACLSKFRHRENYVKFMEFRLLTASGRCLQRGQSQIPTHPGHLKVHPCAVEAGYLYKASAAIVFLGCGERLVVERRALQQICVTSVWFRGGTMQEYYEQFKAIDGYVAFATFWRVWRVEFDHLKFRGVTSHAQCSTSIGPFGAPADFGVRLADTIIHLIADNTPRETKNSTTLRLLTALVQRGVIAGASMRHLRSGHSHEDIDQTFGSMSLFIVRHGKSIQTPEQFCDVIGRFVTSAQRPFEAERAVVRLDQHRPWSLNKD</sequence>
<feature type="domain" description="DUF7869" evidence="2">
    <location>
        <begin position="249"/>
        <end position="328"/>
    </location>
</feature>
<evidence type="ECO:0000313" key="4">
    <source>
        <dbReference type="Proteomes" id="UP001642464"/>
    </source>
</evidence>
<proteinExistence type="predicted"/>
<keyword evidence="4" id="KW-1185">Reference proteome</keyword>
<feature type="compositionally biased region" description="Acidic residues" evidence="1">
    <location>
        <begin position="1"/>
        <end position="11"/>
    </location>
</feature>
<evidence type="ECO:0000313" key="3">
    <source>
        <dbReference type="EMBL" id="CAK9069478.1"/>
    </source>
</evidence>
<comment type="caution">
    <text evidence="3">The sequence shown here is derived from an EMBL/GenBank/DDBJ whole genome shotgun (WGS) entry which is preliminary data.</text>
</comment>
<feature type="compositionally biased region" description="Basic and acidic residues" evidence="1">
    <location>
        <begin position="47"/>
        <end position="56"/>
    </location>
</feature>
<dbReference type="EMBL" id="CAXAMM010032247">
    <property type="protein sequence ID" value="CAK9069478.1"/>
    <property type="molecule type" value="Genomic_DNA"/>
</dbReference>
<accession>A0ABP0P0A6</accession>
<reference evidence="3 4" key="1">
    <citation type="submission" date="2024-02" db="EMBL/GenBank/DDBJ databases">
        <authorList>
            <person name="Chen Y."/>
            <person name="Shah S."/>
            <person name="Dougan E. K."/>
            <person name="Thang M."/>
            <person name="Chan C."/>
        </authorList>
    </citation>
    <scope>NUCLEOTIDE SEQUENCE [LARGE SCALE GENOMIC DNA]</scope>
</reference>
<dbReference type="Proteomes" id="UP001642464">
    <property type="component" value="Unassembled WGS sequence"/>
</dbReference>
<dbReference type="InterPro" id="IPR057191">
    <property type="entry name" value="DUF7869"/>
</dbReference>
<evidence type="ECO:0000256" key="1">
    <source>
        <dbReference type="SAM" id="MobiDB-lite"/>
    </source>
</evidence>
<evidence type="ECO:0000259" key="2">
    <source>
        <dbReference type="Pfam" id="PF25273"/>
    </source>
</evidence>